<dbReference type="EMBL" id="JAGYPN010000003">
    <property type="protein sequence ID" value="MBS4223920.1"/>
    <property type="molecule type" value="Genomic_DNA"/>
</dbReference>
<dbReference type="Proteomes" id="UP000676456">
    <property type="component" value="Unassembled WGS sequence"/>
</dbReference>
<comment type="caution">
    <text evidence="2">The sequence shown here is derived from an EMBL/GenBank/DDBJ whole genome shotgun (WGS) entry which is preliminary data.</text>
</comment>
<gene>
    <name evidence="2" type="ORF">KHA91_14345</name>
</gene>
<evidence type="ECO:0000256" key="1">
    <source>
        <dbReference type="ARBA" id="ARBA00022649"/>
    </source>
</evidence>
<dbReference type="InterPro" id="IPR035093">
    <property type="entry name" value="RelE/ParE_toxin_dom_sf"/>
</dbReference>
<dbReference type="AlphaFoldDB" id="A0A942Z5Y7"/>
<name>A0A942Z5Y7_9BACI</name>
<dbReference type="InterPro" id="IPR007712">
    <property type="entry name" value="RelE/ParE_toxin"/>
</dbReference>
<sequence>MIYNIELSKRAEKYLRNLDKKTRTRIYNHIKILSENPRHPELDIKKIQGHENLYRQRLGDYRVLYSIMDEILLIIIVKIGSRGDVYK</sequence>
<accession>A0A942Z5Y7</accession>
<evidence type="ECO:0000313" key="2">
    <source>
        <dbReference type="EMBL" id="MBS4223920.1"/>
    </source>
</evidence>
<dbReference type="Gene3D" id="3.30.2310.20">
    <property type="entry name" value="RelE-like"/>
    <property type="match status" value="1"/>
</dbReference>
<proteinExistence type="predicted"/>
<protein>
    <submittedName>
        <fullName evidence="2">Type II toxin-antitoxin system RelE/ParE family toxin</fullName>
    </submittedName>
</protein>
<dbReference type="PANTHER" id="PTHR38813">
    <property type="match status" value="1"/>
</dbReference>
<dbReference type="InterPro" id="IPR052747">
    <property type="entry name" value="TA_system_RelE_toxin"/>
</dbReference>
<dbReference type="PANTHER" id="PTHR38813:SF1">
    <property type="entry name" value="TOXIN RELE1-RELATED"/>
    <property type="match status" value="1"/>
</dbReference>
<dbReference type="RefSeq" id="WP_213098984.1">
    <property type="nucleotide sequence ID" value="NZ_JAGYPH010000003.1"/>
</dbReference>
<keyword evidence="3" id="KW-1185">Reference proteome</keyword>
<dbReference type="Pfam" id="PF05016">
    <property type="entry name" value="ParE_toxin"/>
    <property type="match status" value="1"/>
</dbReference>
<keyword evidence="1" id="KW-1277">Toxin-antitoxin system</keyword>
<organism evidence="2 3">
    <name type="scientific">Lederbergia citrea</name>
    <dbReference type="NCBI Taxonomy" id="2833581"/>
    <lineage>
        <taxon>Bacteria</taxon>
        <taxon>Bacillati</taxon>
        <taxon>Bacillota</taxon>
        <taxon>Bacilli</taxon>
        <taxon>Bacillales</taxon>
        <taxon>Bacillaceae</taxon>
        <taxon>Lederbergia</taxon>
    </lineage>
</organism>
<evidence type="ECO:0000313" key="3">
    <source>
        <dbReference type="Proteomes" id="UP000676456"/>
    </source>
</evidence>
<dbReference type="SUPFAM" id="SSF143011">
    <property type="entry name" value="RelE-like"/>
    <property type="match status" value="1"/>
</dbReference>
<reference evidence="2 3" key="1">
    <citation type="submission" date="2021-05" db="EMBL/GenBank/DDBJ databases">
        <title>Novel Bacillus species.</title>
        <authorList>
            <person name="Liu G."/>
        </authorList>
    </citation>
    <scope>NUCLEOTIDE SEQUENCE [LARGE SCALE GENOMIC DNA]</scope>
    <source>
        <strain evidence="2 3">FJAT-49682</strain>
    </source>
</reference>